<dbReference type="EMBL" id="JAVRRL010000035">
    <property type="protein sequence ID" value="KAK5111927.1"/>
    <property type="molecule type" value="Genomic_DNA"/>
</dbReference>
<proteinExistence type="predicted"/>
<dbReference type="Pfam" id="PF14617">
    <property type="entry name" value="CMS1"/>
    <property type="match status" value="1"/>
</dbReference>
<comment type="caution">
    <text evidence="2">The sequence shown here is derived from an EMBL/GenBank/DDBJ whole genome shotgun (WGS) entry which is preliminary data.</text>
</comment>
<accession>A0AAN7TED4</accession>
<dbReference type="InterPro" id="IPR032704">
    <property type="entry name" value="Cms1"/>
</dbReference>
<sequence>MSDSEDTLGGVPLVEAVSDSGTPPPQSANKRKRSEEDANPTSKRAGKKQKQKQTKKPKDVDNDALDTDLGINHAIAHMDSKLLADHLAQRTKRFQPSLSSVEAEDLQIPDQAIKDTINFTKSRATENLADYVELYAAPRRKKRKGPRLSEASQLKGCPHTLVVAAAGLRAADLTRALRRFQTKECMVAKLFAKHIKMKEAVETVQSARLGIGIGTPQRIIDLLDNGALKANLLERIVIDASHIDQKKRGVLDMKETQGPLVQLLARKEFMNRYGIDGEQKIELLFY</sequence>
<evidence type="ECO:0008006" key="4">
    <source>
        <dbReference type="Google" id="ProtNLM"/>
    </source>
</evidence>
<dbReference type="GO" id="GO:0030686">
    <property type="term" value="C:90S preribosome"/>
    <property type="evidence" value="ECO:0007669"/>
    <property type="project" value="TreeGrafter"/>
</dbReference>
<reference evidence="2" key="1">
    <citation type="submission" date="2023-08" db="EMBL/GenBank/DDBJ databases">
        <title>Black Yeasts Isolated from many extreme environments.</title>
        <authorList>
            <person name="Coleine C."/>
            <person name="Stajich J.E."/>
            <person name="Selbmann L."/>
        </authorList>
    </citation>
    <scope>NUCLEOTIDE SEQUENCE</scope>
    <source>
        <strain evidence="2">CCFEE 5401</strain>
    </source>
</reference>
<protein>
    <recommendedName>
        <fullName evidence="4">Protein CMS1</fullName>
    </recommendedName>
</protein>
<evidence type="ECO:0000313" key="3">
    <source>
        <dbReference type="Proteomes" id="UP001310890"/>
    </source>
</evidence>
<organism evidence="2 3">
    <name type="scientific">Meristemomyces frigidus</name>
    <dbReference type="NCBI Taxonomy" id="1508187"/>
    <lineage>
        <taxon>Eukaryota</taxon>
        <taxon>Fungi</taxon>
        <taxon>Dikarya</taxon>
        <taxon>Ascomycota</taxon>
        <taxon>Pezizomycotina</taxon>
        <taxon>Dothideomycetes</taxon>
        <taxon>Dothideomycetidae</taxon>
        <taxon>Mycosphaerellales</taxon>
        <taxon>Teratosphaeriaceae</taxon>
        <taxon>Meristemomyces</taxon>
    </lineage>
</organism>
<evidence type="ECO:0000256" key="1">
    <source>
        <dbReference type="SAM" id="MobiDB-lite"/>
    </source>
</evidence>
<dbReference type="AlphaFoldDB" id="A0AAN7TED4"/>
<gene>
    <name evidence="2" type="ORF">LTR62_004659</name>
</gene>
<dbReference type="PANTHER" id="PTHR24030:SF0">
    <property type="entry name" value="PROTEIN CMSS1"/>
    <property type="match status" value="1"/>
</dbReference>
<dbReference type="PANTHER" id="PTHR24030">
    <property type="entry name" value="PROTEIN CMSS1"/>
    <property type="match status" value="1"/>
</dbReference>
<dbReference type="GO" id="GO:0005634">
    <property type="term" value="C:nucleus"/>
    <property type="evidence" value="ECO:0007669"/>
    <property type="project" value="TreeGrafter"/>
</dbReference>
<evidence type="ECO:0000313" key="2">
    <source>
        <dbReference type="EMBL" id="KAK5111927.1"/>
    </source>
</evidence>
<dbReference type="Proteomes" id="UP001310890">
    <property type="component" value="Unassembled WGS sequence"/>
</dbReference>
<feature type="region of interest" description="Disordered" evidence="1">
    <location>
        <begin position="1"/>
        <end position="64"/>
    </location>
</feature>
<feature type="compositionally biased region" description="Basic residues" evidence="1">
    <location>
        <begin position="44"/>
        <end position="55"/>
    </location>
</feature>
<name>A0AAN7TED4_9PEZI</name>